<protein>
    <recommendedName>
        <fullName evidence="4">Hyphally-regulated cell wall protein N-terminal domain-containing protein</fullName>
    </recommendedName>
</protein>
<dbReference type="RefSeq" id="XP_049261397.1">
    <property type="nucleotide sequence ID" value="XM_049409377.1"/>
</dbReference>
<feature type="region of interest" description="Disordered" evidence="1">
    <location>
        <begin position="1"/>
        <end position="96"/>
    </location>
</feature>
<proteinExistence type="predicted"/>
<feature type="region of interest" description="Disordered" evidence="1">
    <location>
        <begin position="527"/>
        <end position="624"/>
    </location>
</feature>
<dbReference type="AlphaFoldDB" id="A0A8J5QFQ6"/>
<evidence type="ECO:0000256" key="1">
    <source>
        <dbReference type="SAM" id="MobiDB-lite"/>
    </source>
</evidence>
<feature type="region of interest" description="Disordered" evidence="1">
    <location>
        <begin position="471"/>
        <end position="506"/>
    </location>
</feature>
<accession>A0A8J5QFQ6</accession>
<gene>
    <name evidence="2" type="ORF">J8A68_005323</name>
</gene>
<comment type="caution">
    <text evidence="2">The sequence shown here is derived from an EMBL/GenBank/DDBJ whole genome shotgun (WGS) entry which is preliminary data.</text>
</comment>
<feature type="compositionally biased region" description="Low complexity" evidence="1">
    <location>
        <begin position="473"/>
        <end position="501"/>
    </location>
</feature>
<feature type="compositionally biased region" description="Low complexity" evidence="1">
    <location>
        <begin position="64"/>
        <end position="80"/>
    </location>
</feature>
<dbReference type="EMBL" id="JAGSYN010000264">
    <property type="protein sequence ID" value="KAG7661164.1"/>
    <property type="molecule type" value="Genomic_DNA"/>
</dbReference>
<evidence type="ECO:0008006" key="4">
    <source>
        <dbReference type="Google" id="ProtNLM"/>
    </source>
</evidence>
<feature type="non-terminal residue" evidence="2">
    <location>
        <position position="624"/>
    </location>
</feature>
<feature type="compositionally biased region" description="Basic and acidic residues" evidence="1">
    <location>
        <begin position="609"/>
        <end position="624"/>
    </location>
</feature>
<evidence type="ECO:0000313" key="3">
    <source>
        <dbReference type="Proteomes" id="UP000694255"/>
    </source>
</evidence>
<keyword evidence="3" id="KW-1185">Reference proteome</keyword>
<organism evidence="2 3">
    <name type="scientific">[Candida] subhashii</name>
    <dbReference type="NCBI Taxonomy" id="561895"/>
    <lineage>
        <taxon>Eukaryota</taxon>
        <taxon>Fungi</taxon>
        <taxon>Dikarya</taxon>
        <taxon>Ascomycota</taxon>
        <taxon>Saccharomycotina</taxon>
        <taxon>Pichiomycetes</taxon>
        <taxon>Debaryomycetaceae</taxon>
        <taxon>Spathaspora</taxon>
    </lineage>
</organism>
<dbReference type="Proteomes" id="UP000694255">
    <property type="component" value="Unassembled WGS sequence"/>
</dbReference>
<reference evidence="2 3" key="1">
    <citation type="journal article" date="2021" name="DNA Res.">
        <title>Genome analysis of Candida subhashii reveals its hybrid nature and dual mitochondrial genome conformations.</title>
        <authorList>
            <person name="Mixao V."/>
            <person name="Hegedusova E."/>
            <person name="Saus E."/>
            <person name="Pryszcz L.P."/>
            <person name="Cillingova A."/>
            <person name="Nosek J."/>
            <person name="Gabaldon T."/>
        </authorList>
    </citation>
    <scope>NUCLEOTIDE SEQUENCE [LARGE SCALE GENOMIC DNA]</scope>
    <source>
        <strain evidence="2 3">CBS 10753</strain>
    </source>
</reference>
<name>A0A8J5QFQ6_9ASCO</name>
<dbReference type="GeneID" id="73472123"/>
<feature type="compositionally biased region" description="Basic residues" evidence="1">
    <location>
        <begin position="537"/>
        <end position="575"/>
    </location>
</feature>
<feature type="compositionally biased region" description="Polar residues" evidence="1">
    <location>
        <begin position="14"/>
        <end position="59"/>
    </location>
</feature>
<evidence type="ECO:0000313" key="2">
    <source>
        <dbReference type="EMBL" id="KAG7661164.1"/>
    </source>
</evidence>
<sequence length="624" mass="68444">TSGTPFESTEDATSKPSPLTPYETTPETAPKTSAETTSETHPVNTSGTTPETTVQTSANPAPETTFTSKTTTTDAKTATTVMEIPPKPKPSDPSVRAITTTVDPGVIGTLVTHSIDGTPTLPSELYPIPSPEFSGIVTSWNTVDGSGNKSLNVKLVQIGLVVLACDTLIIRGTRQEYESYDISSTLSLVDVRDCDLNIVTVRSSGFFYFTTTFVNIATVLSFGNLYNKRVFYVDTTSSNSLQSITFDSIVNERYMVFKFQQTSLVVETSINSRGCIIINGDSSSLVTFPMSSENRGVISLNGGVQLIAQGMSSNGGILLKDESTFTLDDESCGNSICFVSNKKAILQVSQPPKDPIYVAGFGKNNVIRILSLWTTPPKFSYSGSLLTFSFDEHNYVFDIGERYSSDNFKFNSGVSEAELTCTVDPPSGSNTCRHSECQMTVSAAPGRMPEVSTKTTDGSTFTLTITTDESSWTTITASTEETTTDGTTTDEATTEQTTTEETTTEETIKMHSSIFLFCDTNSQRQSPWINLFPQKPPQKKPPQKKPPQKKPPQKKPPQKKPPQKKPPPKQVHWKKPPQEKKPPPEKNPPQEKNPSQEKNSSKKPRRANQRQEKQYSKEVRQEKQ</sequence>